<organism evidence="12 13">
    <name type="scientific">Streptosporangium jomthongense</name>
    <dbReference type="NCBI Taxonomy" id="1193683"/>
    <lineage>
        <taxon>Bacteria</taxon>
        <taxon>Bacillati</taxon>
        <taxon>Actinomycetota</taxon>
        <taxon>Actinomycetes</taxon>
        <taxon>Streptosporangiales</taxon>
        <taxon>Streptosporangiaceae</taxon>
        <taxon>Streptosporangium</taxon>
    </lineage>
</organism>
<keyword evidence="10" id="KW-0812">Transmembrane</keyword>
<feature type="transmembrane region" description="Helical" evidence="10">
    <location>
        <begin position="124"/>
        <end position="144"/>
    </location>
</feature>
<comment type="catalytic activity">
    <reaction evidence="1">
        <text>ATP + protein L-histidine = ADP + protein N-phospho-L-histidine.</text>
        <dbReference type="EC" id="2.7.13.3"/>
    </reaction>
</comment>
<dbReference type="InterPro" id="IPR036890">
    <property type="entry name" value="HATPase_C_sf"/>
</dbReference>
<feature type="transmembrane region" description="Helical" evidence="10">
    <location>
        <begin position="12"/>
        <end position="29"/>
    </location>
</feature>
<evidence type="ECO:0000256" key="1">
    <source>
        <dbReference type="ARBA" id="ARBA00000085"/>
    </source>
</evidence>
<evidence type="ECO:0000259" key="11">
    <source>
        <dbReference type="Pfam" id="PF07730"/>
    </source>
</evidence>
<dbReference type="SUPFAM" id="SSF55874">
    <property type="entry name" value="ATPase domain of HSP90 chaperone/DNA topoisomerase II/histidine kinase"/>
    <property type="match status" value="1"/>
</dbReference>
<feature type="region of interest" description="Disordered" evidence="9">
    <location>
        <begin position="270"/>
        <end position="298"/>
    </location>
</feature>
<dbReference type="InterPro" id="IPR011712">
    <property type="entry name" value="Sig_transdc_His_kin_sub3_dim/P"/>
</dbReference>
<dbReference type="RefSeq" id="WP_386195796.1">
    <property type="nucleotide sequence ID" value="NZ_JBHSBC010000048.1"/>
</dbReference>
<evidence type="ECO:0000256" key="4">
    <source>
        <dbReference type="ARBA" id="ARBA00022679"/>
    </source>
</evidence>
<dbReference type="CDD" id="cd16917">
    <property type="entry name" value="HATPase_UhpB-NarQ-NarX-like"/>
    <property type="match status" value="1"/>
</dbReference>
<dbReference type="Pfam" id="PF07730">
    <property type="entry name" value="HisKA_3"/>
    <property type="match status" value="1"/>
</dbReference>
<feature type="transmembrane region" description="Helical" evidence="10">
    <location>
        <begin position="100"/>
        <end position="118"/>
    </location>
</feature>
<gene>
    <name evidence="12" type="ORF">ACFOYY_36415</name>
</gene>
<evidence type="ECO:0000313" key="13">
    <source>
        <dbReference type="Proteomes" id="UP001595698"/>
    </source>
</evidence>
<keyword evidence="6 12" id="KW-0418">Kinase</keyword>
<dbReference type="Proteomes" id="UP001595698">
    <property type="component" value="Unassembled WGS sequence"/>
</dbReference>
<accession>A0ABV8FE12</accession>
<evidence type="ECO:0000256" key="9">
    <source>
        <dbReference type="SAM" id="MobiDB-lite"/>
    </source>
</evidence>
<evidence type="ECO:0000256" key="7">
    <source>
        <dbReference type="ARBA" id="ARBA00022840"/>
    </source>
</evidence>
<feature type="transmembrane region" description="Helical" evidence="10">
    <location>
        <begin position="36"/>
        <end position="57"/>
    </location>
</feature>
<dbReference type="GO" id="GO:0016301">
    <property type="term" value="F:kinase activity"/>
    <property type="evidence" value="ECO:0007669"/>
    <property type="project" value="UniProtKB-KW"/>
</dbReference>
<reference evidence="13" key="1">
    <citation type="journal article" date="2019" name="Int. J. Syst. Evol. Microbiol.">
        <title>The Global Catalogue of Microorganisms (GCM) 10K type strain sequencing project: providing services to taxonomists for standard genome sequencing and annotation.</title>
        <authorList>
            <consortium name="The Broad Institute Genomics Platform"/>
            <consortium name="The Broad Institute Genome Sequencing Center for Infectious Disease"/>
            <person name="Wu L."/>
            <person name="Ma J."/>
        </authorList>
    </citation>
    <scope>NUCLEOTIDE SEQUENCE [LARGE SCALE GENOMIC DNA]</scope>
    <source>
        <strain evidence="13">TBRC 7912</strain>
    </source>
</reference>
<keyword evidence="4" id="KW-0808">Transferase</keyword>
<dbReference type="PANTHER" id="PTHR24421">
    <property type="entry name" value="NITRATE/NITRITE SENSOR PROTEIN NARX-RELATED"/>
    <property type="match status" value="1"/>
</dbReference>
<evidence type="ECO:0000256" key="2">
    <source>
        <dbReference type="ARBA" id="ARBA00012438"/>
    </source>
</evidence>
<keyword evidence="8" id="KW-0902">Two-component regulatory system</keyword>
<evidence type="ECO:0000256" key="10">
    <source>
        <dbReference type="SAM" id="Phobius"/>
    </source>
</evidence>
<evidence type="ECO:0000256" key="6">
    <source>
        <dbReference type="ARBA" id="ARBA00022777"/>
    </source>
</evidence>
<dbReference type="PANTHER" id="PTHR24421:SF10">
    <property type="entry name" value="NITRATE_NITRITE SENSOR PROTEIN NARQ"/>
    <property type="match status" value="1"/>
</dbReference>
<name>A0ABV8FE12_9ACTN</name>
<dbReference type="EMBL" id="JBHSBC010000048">
    <property type="protein sequence ID" value="MFC3985660.1"/>
    <property type="molecule type" value="Genomic_DNA"/>
</dbReference>
<dbReference type="EC" id="2.7.13.3" evidence="2"/>
<keyword evidence="3" id="KW-0597">Phosphoprotein</keyword>
<keyword evidence="13" id="KW-1185">Reference proteome</keyword>
<keyword evidence="10" id="KW-0472">Membrane</keyword>
<proteinExistence type="predicted"/>
<evidence type="ECO:0000313" key="12">
    <source>
        <dbReference type="EMBL" id="MFC3985660.1"/>
    </source>
</evidence>
<feature type="transmembrane region" description="Helical" evidence="10">
    <location>
        <begin position="456"/>
        <end position="479"/>
    </location>
</feature>
<feature type="transmembrane region" description="Helical" evidence="10">
    <location>
        <begin position="77"/>
        <end position="93"/>
    </location>
</feature>
<sequence>MATGTGGKTLTAVLLWASLAVPVLLAGFTSRTAHPLAWWGAFTCLAVIGAGVALGRARPLAAMLLGSGLWLVEATRGNPFTVLAAMAVFAYLAGVRMDRAGQAVAALGGLLVLAGTVTPLVSDAGAGFVAVSGAVLGAVVPWLAGRARRQYLLLAREGWERAEELERAQRLIAEQARARERTRIAGDMHDLLGHELGLVALRIGGLEVAPGLDERYRLAAGEARRAVTAASERLQEIVDMLHHDTGTVQEEGVPELVERARAAGMRVELRTMGDGPLPNGSRPDGPPPDGPLSGGSLPSAMAERALRRVVQEGLTNSAKHAPGAPVIVTVEHLATETVVTVTTGPARRPQDRASGGHGLEGLRERVRLCGGSLRAGPKNEGFGRFGEPARGVGLGRGAGREPGEGAGIEPAGEPGEGFELSARLPHAPGQIAEPGPVSVSATHLARARLRARRTRVTAVATAVTAVTVVTLVVVAFMIYDAASSVLTPEDFQRLRPGQDQTAVARVLPGRSRIDGPVPGESARPRGADCRYYGTHANPFDASHRELFRLCFAGGRLVSKDFLPANRSP</sequence>
<dbReference type="Gene3D" id="3.30.565.10">
    <property type="entry name" value="Histidine kinase-like ATPase, C-terminal domain"/>
    <property type="match status" value="1"/>
</dbReference>
<evidence type="ECO:0000256" key="3">
    <source>
        <dbReference type="ARBA" id="ARBA00022553"/>
    </source>
</evidence>
<keyword evidence="7" id="KW-0067">ATP-binding</keyword>
<feature type="domain" description="Signal transduction histidine kinase subgroup 3 dimerisation and phosphoacceptor" evidence="11">
    <location>
        <begin position="180"/>
        <end position="244"/>
    </location>
</feature>
<keyword evidence="10" id="KW-1133">Transmembrane helix</keyword>
<evidence type="ECO:0000256" key="8">
    <source>
        <dbReference type="ARBA" id="ARBA00023012"/>
    </source>
</evidence>
<dbReference type="Gene3D" id="1.20.5.1930">
    <property type="match status" value="1"/>
</dbReference>
<evidence type="ECO:0000256" key="5">
    <source>
        <dbReference type="ARBA" id="ARBA00022741"/>
    </source>
</evidence>
<protein>
    <recommendedName>
        <fullName evidence="2">histidine kinase</fullName>
        <ecNumber evidence="2">2.7.13.3</ecNumber>
    </recommendedName>
</protein>
<keyword evidence="5" id="KW-0547">Nucleotide-binding</keyword>
<dbReference type="InterPro" id="IPR050482">
    <property type="entry name" value="Sensor_HK_TwoCompSys"/>
</dbReference>
<comment type="caution">
    <text evidence="12">The sequence shown here is derived from an EMBL/GenBank/DDBJ whole genome shotgun (WGS) entry which is preliminary data.</text>
</comment>